<name>A0ABS9SQM7_9BACT</name>
<sequence length="87" mass="10091">MQDDLKNILSNAKGDLSQDQLMKYLNDELDQTERHDLEKEIANDPFEADALEGLEEVENKEKIELIVDDLNRNLKKKIAKKRLHESG</sequence>
<comment type="caution">
    <text evidence="1">The sequence shown here is derived from an EMBL/GenBank/DDBJ whole genome shotgun (WGS) entry which is preliminary data.</text>
</comment>
<accession>A0ABS9SQM7</accession>
<proteinExistence type="predicted"/>
<reference evidence="1 2" key="1">
    <citation type="submission" date="2022-02" db="EMBL/GenBank/DDBJ databases">
        <authorList>
            <person name="Min J."/>
        </authorList>
    </citation>
    <scope>NUCLEOTIDE SEQUENCE [LARGE SCALE GENOMIC DNA]</scope>
    <source>
        <strain evidence="1 2">GR10-1</strain>
    </source>
</reference>
<evidence type="ECO:0000313" key="1">
    <source>
        <dbReference type="EMBL" id="MCH5600703.1"/>
    </source>
</evidence>
<dbReference type="RefSeq" id="WP_240833075.1">
    <property type="nucleotide sequence ID" value="NZ_JAKWBL010000004.1"/>
</dbReference>
<dbReference type="EMBL" id="JAKWBL010000004">
    <property type="protein sequence ID" value="MCH5600703.1"/>
    <property type="molecule type" value="Genomic_DNA"/>
</dbReference>
<gene>
    <name evidence="1" type="ORF">MKP09_23690</name>
</gene>
<evidence type="ECO:0000313" key="2">
    <source>
        <dbReference type="Proteomes" id="UP001202248"/>
    </source>
</evidence>
<dbReference type="Proteomes" id="UP001202248">
    <property type="component" value="Unassembled WGS sequence"/>
</dbReference>
<protein>
    <submittedName>
        <fullName evidence="1">Uncharacterized protein</fullName>
    </submittedName>
</protein>
<keyword evidence="2" id="KW-1185">Reference proteome</keyword>
<organism evidence="1 2">
    <name type="scientific">Niabella ginsengisoli</name>
    <dbReference type="NCBI Taxonomy" id="522298"/>
    <lineage>
        <taxon>Bacteria</taxon>
        <taxon>Pseudomonadati</taxon>
        <taxon>Bacteroidota</taxon>
        <taxon>Chitinophagia</taxon>
        <taxon>Chitinophagales</taxon>
        <taxon>Chitinophagaceae</taxon>
        <taxon>Niabella</taxon>
    </lineage>
</organism>